<dbReference type="SUPFAM" id="SSF53335">
    <property type="entry name" value="S-adenosyl-L-methionine-dependent methyltransferases"/>
    <property type="match status" value="1"/>
</dbReference>
<dbReference type="CDD" id="cd02440">
    <property type="entry name" value="AdoMet_MTases"/>
    <property type="match status" value="1"/>
</dbReference>
<dbReference type="Gene3D" id="3.40.50.150">
    <property type="entry name" value="Vaccinia Virus protein VP39"/>
    <property type="match status" value="2"/>
</dbReference>
<proteinExistence type="predicted"/>
<dbReference type="InterPro" id="IPR025714">
    <property type="entry name" value="Methyltranfer_dom"/>
</dbReference>
<feature type="domain" description="Methyltransferase" evidence="2">
    <location>
        <begin position="83"/>
        <end position="233"/>
    </location>
</feature>
<dbReference type="InterPro" id="IPR029063">
    <property type="entry name" value="SAM-dependent_MTases_sf"/>
</dbReference>
<keyword evidence="3" id="KW-0808">Transferase</keyword>
<dbReference type="Proteomes" id="UP000011885">
    <property type="component" value="Unassembled WGS sequence"/>
</dbReference>
<dbReference type="AlphaFoldDB" id="M5U2F8"/>
<evidence type="ECO:0000256" key="1">
    <source>
        <dbReference type="SAM" id="MobiDB-lite"/>
    </source>
</evidence>
<gene>
    <name evidence="3" type="ORF">RSSM_06529</name>
</gene>
<dbReference type="PANTHER" id="PTHR43591:SF24">
    <property type="entry name" value="2-METHOXY-6-POLYPRENYL-1,4-BENZOQUINOL METHYLASE, MITOCHONDRIAL"/>
    <property type="match status" value="1"/>
</dbReference>
<evidence type="ECO:0000259" key="2">
    <source>
        <dbReference type="Pfam" id="PF13847"/>
    </source>
</evidence>
<feature type="region of interest" description="Disordered" evidence="1">
    <location>
        <begin position="19"/>
        <end position="41"/>
    </location>
</feature>
<feature type="region of interest" description="Disordered" evidence="1">
    <location>
        <begin position="111"/>
        <end position="132"/>
    </location>
</feature>
<name>M5U2F8_9BACT</name>
<comment type="caution">
    <text evidence="3">The sequence shown here is derived from an EMBL/GenBank/DDBJ whole genome shotgun (WGS) entry which is preliminary data.</text>
</comment>
<sequence>MCLVAVAFSACLLNHGDAHADKPLTAPETSAESNPRPKEKARKTYMGRIVAQPMSHLGASWLIRPERNDEESAVEAFGQLGIRPGMTVVDLGCGNGFWTLPMAKACRAENADEKTADSGPDQSDEAGNEHDKWNGQVLAVDIQREMLAKLRQNMLRAGVTNIQPILGKVDDPRLPAGEVDLVLLVDVYHEFSHPQSMLWSIRESLKPEGVIALLEYRAEDPDVPIKPLHKMSKHQIMKEYTASKFKLVREYNDLPWQHLMFFARDDSPLPAIEPK</sequence>
<evidence type="ECO:0000313" key="3">
    <source>
        <dbReference type="EMBL" id="EMI52041.1"/>
    </source>
</evidence>
<keyword evidence="4" id="KW-1185">Reference proteome</keyword>
<dbReference type="PANTHER" id="PTHR43591">
    <property type="entry name" value="METHYLTRANSFERASE"/>
    <property type="match status" value="1"/>
</dbReference>
<accession>M5U2F8</accession>
<dbReference type="PATRIC" id="fig|1263870.3.peg.6918"/>
<dbReference type="EMBL" id="ANOH01000454">
    <property type="protein sequence ID" value="EMI52041.1"/>
    <property type="molecule type" value="Genomic_DNA"/>
</dbReference>
<dbReference type="GO" id="GO:0008168">
    <property type="term" value="F:methyltransferase activity"/>
    <property type="evidence" value="ECO:0007669"/>
    <property type="project" value="UniProtKB-KW"/>
</dbReference>
<protein>
    <submittedName>
        <fullName evidence="3">Methyltransferase type 11</fullName>
    </submittedName>
</protein>
<dbReference type="GO" id="GO:0032259">
    <property type="term" value="P:methylation"/>
    <property type="evidence" value="ECO:0007669"/>
    <property type="project" value="UniProtKB-KW"/>
</dbReference>
<dbReference type="Pfam" id="PF13847">
    <property type="entry name" value="Methyltransf_31"/>
    <property type="match status" value="1"/>
</dbReference>
<keyword evidence="3" id="KW-0489">Methyltransferase</keyword>
<reference evidence="3 4" key="1">
    <citation type="journal article" date="2013" name="Mar. Genomics">
        <title>Expression of sulfatases in Rhodopirellula baltica and the diversity of sulfatases in the genus Rhodopirellula.</title>
        <authorList>
            <person name="Wegner C.E."/>
            <person name="Richter-Heitmann T."/>
            <person name="Klindworth A."/>
            <person name="Klockow C."/>
            <person name="Richter M."/>
            <person name="Achstetter T."/>
            <person name="Glockner F.O."/>
            <person name="Harder J."/>
        </authorList>
    </citation>
    <scope>NUCLEOTIDE SEQUENCE [LARGE SCALE GENOMIC DNA]</scope>
    <source>
        <strain evidence="3 4">SM41</strain>
    </source>
</reference>
<evidence type="ECO:0000313" key="4">
    <source>
        <dbReference type="Proteomes" id="UP000011885"/>
    </source>
</evidence>
<organism evidence="3 4">
    <name type="scientific">Rhodopirellula sallentina SM41</name>
    <dbReference type="NCBI Taxonomy" id="1263870"/>
    <lineage>
        <taxon>Bacteria</taxon>
        <taxon>Pseudomonadati</taxon>
        <taxon>Planctomycetota</taxon>
        <taxon>Planctomycetia</taxon>
        <taxon>Pirellulales</taxon>
        <taxon>Pirellulaceae</taxon>
        <taxon>Rhodopirellula</taxon>
    </lineage>
</organism>